<dbReference type="EMBL" id="CAAHFH010000001">
    <property type="protein sequence ID" value="VGO19907.1"/>
    <property type="molecule type" value="Genomic_DNA"/>
</dbReference>
<reference evidence="2 3" key="1">
    <citation type="submission" date="2019-04" db="EMBL/GenBank/DDBJ databases">
        <authorList>
            <person name="Van Vliet M D."/>
        </authorList>
    </citation>
    <scope>NUCLEOTIDE SEQUENCE [LARGE SCALE GENOMIC DNA]</scope>
    <source>
        <strain evidence="2 3">F21</strain>
    </source>
</reference>
<dbReference type="InterPro" id="IPR003607">
    <property type="entry name" value="HD/PDEase_dom"/>
</dbReference>
<protein>
    <recommendedName>
        <fullName evidence="1">HD domain-containing protein</fullName>
    </recommendedName>
</protein>
<gene>
    <name evidence="2" type="ORF">SCARR_01967</name>
</gene>
<dbReference type="SUPFAM" id="SSF109604">
    <property type="entry name" value="HD-domain/PDEase-like"/>
    <property type="match status" value="1"/>
</dbReference>
<dbReference type="PROSITE" id="PS51831">
    <property type="entry name" value="HD"/>
    <property type="match status" value="1"/>
</dbReference>
<evidence type="ECO:0000259" key="1">
    <source>
        <dbReference type="PROSITE" id="PS51831"/>
    </source>
</evidence>
<accession>A0A6C2UKG2</accession>
<dbReference type="Gene3D" id="1.10.3210.10">
    <property type="entry name" value="Hypothetical protein af1432"/>
    <property type="match status" value="1"/>
</dbReference>
<evidence type="ECO:0000313" key="3">
    <source>
        <dbReference type="Proteomes" id="UP000346198"/>
    </source>
</evidence>
<keyword evidence="3" id="KW-1185">Reference proteome</keyword>
<feature type="domain" description="HD" evidence="1">
    <location>
        <begin position="34"/>
        <end position="152"/>
    </location>
</feature>
<evidence type="ECO:0000313" key="2">
    <source>
        <dbReference type="EMBL" id="VGO19907.1"/>
    </source>
</evidence>
<dbReference type="Proteomes" id="UP000346198">
    <property type="component" value="Unassembled WGS sequence"/>
</dbReference>
<sequence>MNSLQLRGIANWFSGYVNSFSAKDGTLSPPLQLKEEHSKRVADNARQLAGDLGWSPEKGNAAEALGWLHDVGRFSQFSEFGTFSDANSINHGVRGWEVVRKSGILCAFAREEQEALLDGIRYHNVKTIPDSLAEQSMRFTQLVRDADKLDIYRIVLDSVELDGFQELPSMLPQIDLKRPANPKLIYDIVVCRCCSIEDVHSLADFLLMQLAWIYDLNYPETFRLIAERNIIGKLERQLPDDRKIHEIVHEIRRFANRKAALPEHVESSCLSNA</sequence>
<dbReference type="Pfam" id="PF01966">
    <property type="entry name" value="HD"/>
    <property type="match status" value="1"/>
</dbReference>
<dbReference type="AlphaFoldDB" id="A0A6C2UKG2"/>
<dbReference type="InterPro" id="IPR006674">
    <property type="entry name" value="HD_domain"/>
</dbReference>
<organism evidence="2 3">
    <name type="scientific">Pontiella sulfatireligans</name>
    <dbReference type="NCBI Taxonomy" id="2750658"/>
    <lineage>
        <taxon>Bacteria</taxon>
        <taxon>Pseudomonadati</taxon>
        <taxon>Kiritimatiellota</taxon>
        <taxon>Kiritimatiellia</taxon>
        <taxon>Kiritimatiellales</taxon>
        <taxon>Pontiellaceae</taxon>
        <taxon>Pontiella</taxon>
    </lineage>
</organism>
<name>A0A6C2UKG2_9BACT</name>
<proteinExistence type="predicted"/>
<dbReference type="CDD" id="cd00077">
    <property type="entry name" value="HDc"/>
    <property type="match status" value="1"/>
</dbReference>
<dbReference type="RefSeq" id="WP_136061372.1">
    <property type="nucleotide sequence ID" value="NZ_CAAHFH010000001.1"/>
</dbReference>